<dbReference type="InterPro" id="IPR048634">
    <property type="entry name" value="SecD_SecF_C"/>
</dbReference>
<dbReference type="HAMAP" id="MF_01464_B">
    <property type="entry name" value="SecF_B"/>
    <property type="match status" value="1"/>
</dbReference>
<dbReference type="Pfam" id="PF02355">
    <property type="entry name" value="SecD_SecF_C"/>
    <property type="match status" value="1"/>
</dbReference>
<keyword evidence="15" id="KW-1185">Reference proteome</keyword>
<keyword evidence="2 12" id="KW-0813">Transport</keyword>
<dbReference type="EMBL" id="JAPDIA010000007">
    <property type="protein sequence ID" value="MDG0811203.1"/>
    <property type="molecule type" value="Genomic_DNA"/>
</dbReference>
<dbReference type="InterPro" id="IPR055344">
    <property type="entry name" value="SecD_SecF_C_bact"/>
</dbReference>
<gene>
    <name evidence="12 14" type="primary">secF</name>
    <name evidence="14" type="ORF">OMP40_18920</name>
</gene>
<feature type="transmembrane region" description="Helical" evidence="12">
    <location>
        <begin position="91"/>
        <end position="111"/>
    </location>
</feature>
<dbReference type="GO" id="GO:0043952">
    <property type="term" value="P:protein transport by the Sec complex"/>
    <property type="evidence" value="ECO:0007669"/>
    <property type="project" value="UniProtKB-UniRule"/>
</dbReference>
<dbReference type="FunFam" id="1.20.1640.10:FF:000024">
    <property type="entry name" value="Multifunctional fusion protein"/>
    <property type="match status" value="1"/>
</dbReference>
<evidence type="ECO:0000256" key="4">
    <source>
        <dbReference type="ARBA" id="ARBA00022692"/>
    </source>
</evidence>
<dbReference type="PANTHER" id="PTHR30081:SF8">
    <property type="entry name" value="PROTEIN TRANSLOCASE SUBUNIT SECF"/>
    <property type="match status" value="1"/>
</dbReference>
<name>A0A9X4KUZ1_9BACL</name>
<dbReference type="Proteomes" id="UP001153404">
    <property type="component" value="Unassembled WGS sequence"/>
</dbReference>
<protein>
    <recommendedName>
        <fullName evidence="12">Protein-export membrane protein SecF</fullName>
    </recommendedName>
</protein>
<comment type="subunit">
    <text evidence="12">Forms a complex with SecD. Part of the essential Sec protein translocation apparatus which comprises SecA, SecYEG and auxiliary proteins SecDF. Other proteins may also be involved.</text>
</comment>
<evidence type="ECO:0000259" key="13">
    <source>
        <dbReference type="Pfam" id="PF02355"/>
    </source>
</evidence>
<comment type="similarity">
    <text evidence="12">Belongs to the SecD/SecF family. SecF subfamily.</text>
</comment>
<comment type="similarity">
    <text evidence="11">In the N-terminal section; belongs to the SecD/SecF family. SecD subfamily.</text>
</comment>
<dbReference type="GO" id="GO:0006605">
    <property type="term" value="P:protein targeting"/>
    <property type="evidence" value="ECO:0007669"/>
    <property type="project" value="UniProtKB-UniRule"/>
</dbReference>
<evidence type="ECO:0000256" key="3">
    <source>
        <dbReference type="ARBA" id="ARBA00022475"/>
    </source>
</evidence>
<dbReference type="NCBIfam" id="TIGR00966">
    <property type="entry name" value="transloc_SecF"/>
    <property type="match status" value="1"/>
</dbReference>
<dbReference type="RefSeq" id="WP_277533688.1">
    <property type="nucleotide sequence ID" value="NZ_JAPDIA010000007.1"/>
</dbReference>
<evidence type="ECO:0000256" key="12">
    <source>
        <dbReference type="HAMAP-Rule" id="MF_01464"/>
    </source>
</evidence>
<feature type="transmembrane region" description="Helical" evidence="12">
    <location>
        <begin position="224"/>
        <end position="250"/>
    </location>
</feature>
<dbReference type="GO" id="GO:0065002">
    <property type="term" value="P:intracellular protein transmembrane transport"/>
    <property type="evidence" value="ECO:0007669"/>
    <property type="project" value="UniProtKB-UniRule"/>
</dbReference>
<evidence type="ECO:0000256" key="5">
    <source>
        <dbReference type="ARBA" id="ARBA00022927"/>
    </source>
</evidence>
<proteinExistence type="inferred from homology"/>
<evidence type="ECO:0000313" key="14">
    <source>
        <dbReference type="EMBL" id="MDG0811203.1"/>
    </source>
</evidence>
<accession>A0A9X4KUZ1</accession>
<evidence type="ECO:0000256" key="9">
    <source>
        <dbReference type="ARBA" id="ARBA00059018"/>
    </source>
</evidence>
<evidence type="ECO:0000256" key="6">
    <source>
        <dbReference type="ARBA" id="ARBA00022989"/>
    </source>
</evidence>
<evidence type="ECO:0000256" key="2">
    <source>
        <dbReference type="ARBA" id="ARBA00022448"/>
    </source>
</evidence>
<feature type="transmembrane region" description="Helical" evidence="12">
    <location>
        <begin position="200"/>
        <end position="218"/>
    </location>
</feature>
<feature type="transmembrane region" description="Helical" evidence="12">
    <location>
        <begin position="146"/>
        <end position="167"/>
    </location>
</feature>
<evidence type="ECO:0000256" key="7">
    <source>
        <dbReference type="ARBA" id="ARBA00023010"/>
    </source>
</evidence>
<keyword evidence="3 12" id="KW-1003">Cell membrane</keyword>
<comment type="function">
    <text evidence="9 12">Part of the Sec protein translocase complex. Interacts with the SecYEG preprotein conducting channel. SecDF uses the proton motive force (PMF) to complete protein translocation after the ATP-dependent function of SecA.</text>
</comment>
<dbReference type="AlphaFoldDB" id="A0A9X4KUZ1"/>
<dbReference type="GO" id="GO:0015450">
    <property type="term" value="F:protein-transporting ATPase activity"/>
    <property type="evidence" value="ECO:0007669"/>
    <property type="project" value="InterPro"/>
</dbReference>
<dbReference type="Gene3D" id="1.20.1640.10">
    <property type="entry name" value="Multidrug efflux transporter AcrB transmembrane domain"/>
    <property type="match status" value="1"/>
</dbReference>
<sequence>MDFKAGTSLDITLSRSIESSSASQIVRSAGFEPSVLSVGGNGQNRVSMRFDHVLDPSGKDSAKIVSAFVATYGNDVSKEENTVDPGIARELALQALYAVGLASLGILLYVSIRFEWRFALAAIVALLHDAFFVVSVFSVFKLEVNLPFVAAMLTIIGYSINDTVVIFDRIRENMRFARARTFEDLVEIVNRSVNQTLGRSINTVIAVLFASLALLFWGSESIRMFSLAMSIGLIVGMYSSICIASQVWLIMKNRSLHRRFNREQKTSDGLYPLPVLPISYEDEED</sequence>
<dbReference type="InterPro" id="IPR005665">
    <property type="entry name" value="SecF_bac"/>
</dbReference>
<keyword evidence="7 12" id="KW-0811">Translocation</keyword>
<comment type="similarity">
    <text evidence="10">In the C-terminal section; belongs to the SecD/SecF family. SecF subfamily.</text>
</comment>
<dbReference type="GO" id="GO:0005886">
    <property type="term" value="C:plasma membrane"/>
    <property type="evidence" value="ECO:0007669"/>
    <property type="project" value="UniProtKB-SubCell"/>
</dbReference>
<keyword evidence="6 12" id="KW-1133">Transmembrane helix</keyword>
<feature type="domain" description="Protein export membrane protein SecD/SecF C-terminal" evidence="13">
    <location>
        <begin position="74"/>
        <end position="253"/>
    </location>
</feature>
<evidence type="ECO:0000256" key="1">
    <source>
        <dbReference type="ARBA" id="ARBA00004651"/>
    </source>
</evidence>
<feature type="transmembrane region" description="Helical" evidence="12">
    <location>
        <begin position="118"/>
        <end position="140"/>
    </location>
</feature>
<comment type="caution">
    <text evidence="14">The sequence shown here is derived from an EMBL/GenBank/DDBJ whole genome shotgun (WGS) entry which is preliminary data.</text>
</comment>
<keyword evidence="4 12" id="KW-0812">Transmembrane</keyword>
<evidence type="ECO:0000256" key="8">
    <source>
        <dbReference type="ARBA" id="ARBA00023136"/>
    </source>
</evidence>
<dbReference type="NCBIfam" id="TIGR00916">
    <property type="entry name" value="2A0604s01"/>
    <property type="match status" value="1"/>
</dbReference>
<organism evidence="14 15">
    <name type="scientific">Cohnella rhizosphaerae</name>
    <dbReference type="NCBI Taxonomy" id="1457232"/>
    <lineage>
        <taxon>Bacteria</taxon>
        <taxon>Bacillati</taxon>
        <taxon>Bacillota</taxon>
        <taxon>Bacilli</taxon>
        <taxon>Bacillales</taxon>
        <taxon>Paenibacillaceae</taxon>
        <taxon>Cohnella</taxon>
    </lineage>
</organism>
<keyword evidence="8 12" id="KW-0472">Membrane</keyword>
<dbReference type="InterPro" id="IPR022645">
    <property type="entry name" value="SecD/SecF_bac"/>
</dbReference>
<comment type="subcellular location">
    <subcellularLocation>
        <location evidence="1 12">Cell membrane</location>
        <topology evidence="1 12">Multi-pass membrane protein</topology>
    </subcellularLocation>
</comment>
<dbReference type="PANTHER" id="PTHR30081">
    <property type="entry name" value="PROTEIN-EXPORT MEMBRANE PROTEIN SEC"/>
    <property type="match status" value="1"/>
</dbReference>
<evidence type="ECO:0000256" key="11">
    <source>
        <dbReference type="ARBA" id="ARBA00061053"/>
    </source>
</evidence>
<dbReference type="PRINTS" id="PR01755">
    <property type="entry name" value="SECFTRNLCASE"/>
</dbReference>
<dbReference type="SUPFAM" id="SSF82866">
    <property type="entry name" value="Multidrug efflux transporter AcrB transmembrane domain"/>
    <property type="match status" value="1"/>
</dbReference>
<evidence type="ECO:0000256" key="10">
    <source>
        <dbReference type="ARBA" id="ARBA00060856"/>
    </source>
</evidence>
<comment type="caution">
    <text evidence="12">Lacks conserved residue(s) required for the propagation of feature annotation.</text>
</comment>
<evidence type="ECO:0000313" key="15">
    <source>
        <dbReference type="Proteomes" id="UP001153404"/>
    </source>
</evidence>
<dbReference type="InterPro" id="IPR022813">
    <property type="entry name" value="SecD/SecF_arch_bac"/>
</dbReference>
<reference evidence="14" key="1">
    <citation type="submission" date="2022-10" db="EMBL/GenBank/DDBJ databases">
        <title>Comparative genomic analysis of Cohnella hashimotonis sp. nov., isolated from the International Space Station.</title>
        <authorList>
            <person name="Simpson A."/>
            <person name="Venkateswaran K."/>
        </authorList>
    </citation>
    <scope>NUCLEOTIDE SEQUENCE</scope>
    <source>
        <strain evidence="14">DSM 28161</strain>
    </source>
</reference>
<keyword evidence="5 12" id="KW-0653">Protein transport</keyword>